<protein>
    <submittedName>
        <fullName evidence="1">Uncharacterized protein</fullName>
    </submittedName>
</protein>
<evidence type="ECO:0000313" key="2">
    <source>
        <dbReference type="Proteomes" id="UP000184300"/>
    </source>
</evidence>
<dbReference type="EMBL" id="KV878899">
    <property type="protein sequence ID" value="OJJ83431.1"/>
    <property type="molecule type" value="Genomic_DNA"/>
</dbReference>
<dbReference type="GeneID" id="34463051"/>
<dbReference type="Proteomes" id="UP000184300">
    <property type="component" value="Unassembled WGS sequence"/>
</dbReference>
<accession>A0A1L9VHM3</accession>
<sequence length="62" mass="7048">MSSFHFEPYIRSLTGYREGRKAAAHSWGCQAVTDILSTKAGFTVYAGWLGKSNFYTDICRRH</sequence>
<gene>
    <name evidence="1" type="ORF">ASPGLDRAFT_47979</name>
</gene>
<dbReference type="VEuPathDB" id="FungiDB:ASPGLDRAFT_47979"/>
<keyword evidence="2" id="KW-1185">Reference proteome</keyword>
<proteinExistence type="predicted"/>
<dbReference type="AlphaFoldDB" id="A0A1L9VHM3"/>
<dbReference type="RefSeq" id="XP_022400129.1">
    <property type="nucleotide sequence ID" value="XM_022546790.1"/>
</dbReference>
<reference evidence="2" key="1">
    <citation type="journal article" date="2017" name="Genome Biol.">
        <title>Comparative genomics reveals high biological diversity and specific adaptations in the industrially and medically important fungal genus Aspergillus.</title>
        <authorList>
            <person name="de Vries R.P."/>
            <person name="Riley R."/>
            <person name="Wiebenga A."/>
            <person name="Aguilar-Osorio G."/>
            <person name="Amillis S."/>
            <person name="Uchima C.A."/>
            <person name="Anderluh G."/>
            <person name="Asadollahi M."/>
            <person name="Askin M."/>
            <person name="Barry K."/>
            <person name="Battaglia E."/>
            <person name="Bayram O."/>
            <person name="Benocci T."/>
            <person name="Braus-Stromeyer S.A."/>
            <person name="Caldana C."/>
            <person name="Canovas D."/>
            <person name="Cerqueira G.C."/>
            <person name="Chen F."/>
            <person name="Chen W."/>
            <person name="Choi C."/>
            <person name="Clum A."/>
            <person name="Dos Santos R.A."/>
            <person name="Damasio A.R."/>
            <person name="Diallinas G."/>
            <person name="Emri T."/>
            <person name="Fekete E."/>
            <person name="Flipphi M."/>
            <person name="Freyberg S."/>
            <person name="Gallo A."/>
            <person name="Gournas C."/>
            <person name="Habgood R."/>
            <person name="Hainaut M."/>
            <person name="Harispe M.L."/>
            <person name="Henrissat B."/>
            <person name="Hilden K.S."/>
            <person name="Hope R."/>
            <person name="Hossain A."/>
            <person name="Karabika E."/>
            <person name="Karaffa L."/>
            <person name="Karanyi Z."/>
            <person name="Krasevec N."/>
            <person name="Kuo A."/>
            <person name="Kusch H."/>
            <person name="LaButti K."/>
            <person name="Lagendijk E.L."/>
            <person name="Lapidus A."/>
            <person name="Levasseur A."/>
            <person name="Lindquist E."/>
            <person name="Lipzen A."/>
            <person name="Logrieco A.F."/>
            <person name="MacCabe A."/>
            <person name="Maekelae M.R."/>
            <person name="Malavazi I."/>
            <person name="Melin P."/>
            <person name="Meyer V."/>
            <person name="Mielnichuk N."/>
            <person name="Miskei M."/>
            <person name="Molnar A.P."/>
            <person name="Mule G."/>
            <person name="Ngan C.Y."/>
            <person name="Orejas M."/>
            <person name="Orosz E."/>
            <person name="Ouedraogo J.P."/>
            <person name="Overkamp K.M."/>
            <person name="Park H.-S."/>
            <person name="Perrone G."/>
            <person name="Piumi F."/>
            <person name="Punt P.J."/>
            <person name="Ram A.F."/>
            <person name="Ramon A."/>
            <person name="Rauscher S."/>
            <person name="Record E."/>
            <person name="Riano-Pachon D.M."/>
            <person name="Robert V."/>
            <person name="Roehrig J."/>
            <person name="Ruller R."/>
            <person name="Salamov A."/>
            <person name="Salih N.S."/>
            <person name="Samson R.A."/>
            <person name="Sandor E."/>
            <person name="Sanguinetti M."/>
            <person name="Schuetze T."/>
            <person name="Sepcic K."/>
            <person name="Shelest E."/>
            <person name="Sherlock G."/>
            <person name="Sophianopoulou V."/>
            <person name="Squina F.M."/>
            <person name="Sun H."/>
            <person name="Susca A."/>
            <person name="Todd R.B."/>
            <person name="Tsang A."/>
            <person name="Unkles S.E."/>
            <person name="van de Wiele N."/>
            <person name="van Rossen-Uffink D."/>
            <person name="Oliveira J.V."/>
            <person name="Vesth T.C."/>
            <person name="Visser J."/>
            <person name="Yu J.-H."/>
            <person name="Zhou M."/>
            <person name="Andersen M.R."/>
            <person name="Archer D.B."/>
            <person name="Baker S.E."/>
            <person name="Benoit I."/>
            <person name="Brakhage A.A."/>
            <person name="Braus G.H."/>
            <person name="Fischer R."/>
            <person name="Frisvad J.C."/>
            <person name="Goldman G.H."/>
            <person name="Houbraken J."/>
            <person name="Oakley B."/>
            <person name="Pocsi I."/>
            <person name="Scazzocchio C."/>
            <person name="Seiboth B."/>
            <person name="vanKuyk P.A."/>
            <person name="Wortman J."/>
            <person name="Dyer P.S."/>
            <person name="Grigoriev I.V."/>
        </authorList>
    </citation>
    <scope>NUCLEOTIDE SEQUENCE [LARGE SCALE GENOMIC DNA]</scope>
    <source>
        <strain evidence="2">CBS 516.65</strain>
    </source>
</reference>
<evidence type="ECO:0000313" key="1">
    <source>
        <dbReference type="EMBL" id="OJJ83431.1"/>
    </source>
</evidence>
<organism evidence="1 2">
    <name type="scientific">Aspergillus glaucus CBS 516.65</name>
    <dbReference type="NCBI Taxonomy" id="1160497"/>
    <lineage>
        <taxon>Eukaryota</taxon>
        <taxon>Fungi</taxon>
        <taxon>Dikarya</taxon>
        <taxon>Ascomycota</taxon>
        <taxon>Pezizomycotina</taxon>
        <taxon>Eurotiomycetes</taxon>
        <taxon>Eurotiomycetidae</taxon>
        <taxon>Eurotiales</taxon>
        <taxon>Aspergillaceae</taxon>
        <taxon>Aspergillus</taxon>
        <taxon>Aspergillus subgen. Aspergillus</taxon>
    </lineage>
</organism>
<name>A0A1L9VHM3_ASPGL</name>